<comment type="caution">
    <text evidence="3">The sequence shown here is derived from an EMBL/GenBank/DDBJ whole genome shotgun (WGS) entry which is preliminary data.</text>
</comment>
<feature type="transmembrane region" description="Helical" evidence="1">
    <location>
        <begin position="159"/>
        <end position="184"/>
    </location>
</feature>
<dbReference type="EMBL" id="JAWDJX010000001">
    <property type="protein sequence ID" value="KAK3059117.1"/>
    <property type="molecule type" value="Genomic_DNA"/>
</dbReference>
<accession>A0AAJ0GK32</accession>
<sequence>MLTLPSILAFCILVTLVVGDPSSTVLITATEIVLTSTLTASSGYSLSTVTLDVNNSRTITVTEPTKTRQSGPPSETSNIPYLFGQTVGDFLECYALPYGLVGFINHVCTYYTFVHLTLGRSAIWRPLKHWKRDLFYGVVALLGALPSIITTVTSCDFHIIFLFLALWKLGLSFLLVITTTGEAWKVRKRQLGSGGRQQRQNEGAGYKVSSARAGFSLIATYRVWEETPTLRKLSYGAAGGFGGLAIIGAYSAARWCRPWVRSKTEAVLVAIAVILGVGAVIYSDWALAVLTHNIIGRPKSDKRYIVVLYWMYFAAKRLPMLSS</sequence>
<dbReference type="AlphaFoldDB" id="A0AAJ0GK32"/>
<feature type="chain" id="PRO_5042584526" description="Transmembrane protein" evidence="2">
    <location>
        <begin position="20"/>
        <end position="323"/>
    </location>
</feature>
<evidence type="ECO:0000313" key="4">
    <source>
        <dbReference type="Proteomes" id="UP001271007"/>
    </source>
</evidence>
<keyword evidence="4" id="KW-1185">Reference proteome</keyword>
<proteinExistence type="predicted"/>
<feature type="transmembrane region" description="Helical" evidence="1">
    <location>
        <begin position="95"/>
        <end position="113"/>
    </location>
</feature>
<name>A0AAJ0GK32_9PEZI</name>
<reference evidence="3" key="1">
    <citation type="submission" date="2023-04" db="EMBL/GenBank/DDBJ databases">
        <title>Black Yeasts Isolated from many extreme environments.</title>
        <authorList>
            <person name="Coleine C."/>
            <person name="Stajich J.E."/>
            <person name="Selbmann L."/>
        </authorList>
    </citation>
    <scope>NUCLEOTIDE SEQUENCE</scope>
    <source>
        <strain evidence="3">CCFEE 5312</strain>
    </source>
</reference>
<protein>
    <recommendedName>
        <fullName evidence="5">Transmembrane protein</fullName>
    </recommendedName>
</protein>
<feature type="transmembrane region" description="Helical" evidence="1">
    <location>
        <begin position="233"/>
        <end position="253"/>
    </location>
</feature>
<feature type="signal peptide" evidence="2">
    <location>
        <begin position="1"/>
        <end position="19"/>
    </location>
</feature>
<keyword evidence="1" id="KW-0472">Membrane</keyword>
<evidence type="ECO:0000256" key="2">
    <source>
        <dbReference type="SAM" id="SignalP"/>
    </source>
</evidence>
<dbReference type="Proteomes" id="UP001271007">
    <property type="component" value="Unassembled WGS sequence"/>
</dbReference>
<organism evidence="3 4">
    <name type="scientific">Extremus antarcticus</name>
    <dbReference type="NCBI Taxonomy" id="702011"/>
    <lineage>
        <taxon>Eukaryota</taxon>
        <taxon>Fungi</taxon>
        <taxon>Dikarya</taxon>
        <taxon>Ascomycota</taxon>
        <taxon>Pezizomycotina</taxon>
        <taxon>Dothideomycetes</taxon>
        <taxon>Dothideomycetidae</taxon>
        <taxon>Mycosphaerellales</taxon>
        <taxon>Extremaceae</taxon>
        <taxon>Extremus</taxon>
    </lineage>
</organism>
<keyword evidence="1" id="KW-0812">Transmembrane</keyword>
<keyword evidence="1" id="KW-1133">Transmembrane helix</keyword>
<feature type="transmembrane region" description="Helical" evidence="1">
    <location>
        <begin position="265"/>
        <end position="283"/>
    </location>
</feature>
<gene>
    <name evidence="3" type="ORF">LTR09_000683</name>
</gene>
<evidence type="ECO:0000313" key="3">
    <source>
        <dbReference type="EMBL" id="KAK3059117.1"/>
    </source>
</evidence>
<evidence type="ECO:0000256" key="1">
    <source>
        <dbReference type="SAM" id="Phobius"/>
    </source>
</evidence>
<feature type="transmembrane region" description="Helical" evidence="1">
    <location>
        <begin position="134"/>
        <end position="153"/>
    </location>
</feature>
<keyword evidence="2" id="KW-0732">Signal</keyword>
<evidence type="ECO:0008006" key="5">
    <source>
        <dbReference type="Google" id="ProtNLM"/>
    </source>
</evidence>